<dbReference type="InterPro" id="IPR025558">
    <property type="entry name" value="DUF4283"/>
</dbReference>
<dbReference type="AlphaFoldDB" id="A0A2N9IG44"/>
<dbReference type="EMBL" id="OIVN01005557">
    <property type="protein sequence ID" value="SPD23070.1"/>
    <property type="molecule type" value="Genomic_DNA"/>
</dbReference>
<dbReference type="PANTHER" id="PTHR16134:SF148">
    <property type="entry name" value="S-PHASE KINASE-ASSOCIATED PROTEIN 2, ISOFORM A"/>
    <property type="match status" value="1"/>
</dbReference>
<accession>A0A2N9IG44</accession>
<evidence type="ECO:0000313" key="3">
    <source>
        <dbReference type="EMBL" id="SPD23070.1"/>
    </source>
</evidence>
<dbReference type="GO" id="GO:0003676">
    <property type="term" value="F:nucleic acid binding"/>
    <property type="evidence" value="ECO:0007669"/>
    <property type="project" value="InterPro"/>
</dbReference>
<name>A0A2N9IG44_FAGSY</name>
<dbReference type="Gene3D" id="1.10.510.10">
    <property type="entry name" value="Transferase(Phosphotransferase) domain 1"/>
    <property type="match status" value="1"/>
</dbReference>
<feature type="domain" description="CCHC-type" evidence="2">
    <location>
        <begin position="309"/>
        <end position="324"/>
    </location>
</feature>
<organism evidence="3">
    <name type="scientific">Fagus sylvatica</name>
    <name type="common">Beechnut</name>
    <dbReference type="NCBI Taxonomy" id="28930"/>
    <lineage>
        <taxon>Eukaryota</taxon>
        <taxon>Viridiplantae</taxon>
        <taxon>Streptophyta</taxon>
        <taxon>Embryophyta</taxon>
        <taxon>Tracheophyta</taxon>
        <taxon>Spermatophyta</taxon>
        <taxon>Magnoliopsida</taxon>
        <taxon>eudicotyledons</taxon>
        <taxon>Gunneridae</taxon>
        <taxon>Pentapetalae</taxon>
        <taxon>rosids</taxon>
        <taxon>fabids</taxon>
        <taxon>Fagales</taxon>
        <taxon>Fagaceae</taxon>
        <taxon>Fagus</taxon>
    </lineage>
</organism>
<dbReference type="PANTHER" id="PTHR16134">
    <property type="entry name" value="F-BOX/TPR REPEAT PROTEIN POF3"/>
    <property type="match status" value="1"/>
</dbReference>
<gene>
    <name evidence="3" type="ORF">FSB_LOCUS50952</name>
</gene>
<dbReference type="PROSITE" id="PS50158">
    <property type="entry name" value="ZF_CCHC"/>
    <property type="match status" value="1"/>
</dbReference>
<dbReference type="GO" id="GO:0008270">
    <property type="term" value="F:zinc ion binding"/>
    <property type="evidence" value="ECO:0007669"/>
    <property type="project" value="UniProtKB-KW"/>
</dbReference>
<dbReference type="Pfam" id="PF14111">
    <property type="entry name" value="DUF4283"/>
    <property type="match status" value="1"/>
</dbReference>
<dbReference type="InterPro" id="IPR001878">
    <property type="entry name" value="Znf_CCHC"/>
</dbReference>
<reference evidence="3" key="1">
    <citation type="submission" date="2018-02" db="EMBL/GenBank/DDBJ databases">
        <authorList>
            <person name="Cohen D.B."/>
            <person name="Kent A.D."/>
        </authorList>
    </citation>
    <scope>NUCLEOTIDE SEQUENCE</scope>
</reference>
<dbReference type="InterPro" id="IPR032675">
    <property type="entry name" value="LRR_dom_sf"/>
</dbReference>
<dbReference type="InterPro" id="IPR025836">
    <property type="entry name" value="Zn_knuckle_CX2CX4HX4C"/>
</dbReference>
<keyword evidence="1" id="KW-0863">Zinc-finger</keyword>
<dbReference type="Gene3D" id="3.80.10.10">
    <property type="entry name" value="Ribonuclease Inhibitor"/>
    <property type="match status" value="1"/>
</dbReference>
<dbReference type="SUPFAM" id="SSF56112">
    <property type="entry name" value="Protein kinase-like (PK-like)"/>
    <property type="match status" value="1"/>
</dbReference>
<dbReference type="GO" id="GO:0019005">
    <property type="term" value="C:SCF ubiquitin ligase complex"/>
    <property type="evidence" value="ECO:0007669"/>
    <property type="project" value="TreeGrafter"/>
</dbReference>
<dbReference type="Pfam" id="PF14392">
    <property type="entry name" value="zf-CCHC_4"/>
    <property type="match status" value="1"/>
</dbReference>
<evidence type="ECO:0000256" key="1">
    <source>
        <dbReference type="PROSITE-ProRule" id="PRU00047"/>
    </source>
</evidence>
<dbReference type="GO" id="GO:0031146">
    <property type="term" value="P:SCF-dependent proteasomal ubiquitin-dependent protein catabolic process"/>
    <property type="evidence" value="ECO:0007669"/>
    <property type="project" value="TreeGrafter"/>
</dbReference>
<evidence type="ECO:0000259" key="2">
    <source>
        <dbReference type="PROSITE" id="PS50158"/>
    </source>
</evidence>
<dbReference type="InterPro" id="IPR011009">
    <property type="entry name" value="Kinase-like_dom_sf"/>
</dbReference>
<keyword evidence="1" id="KW-0479">Metal-binding</keyword>
<sequence length="608" mass="68534">MIGPSLVTISLTRRFQASGNFNKKSDFYSFGIILFELITGCPAIVRGPVQKNHVLDWVKPLIERGDVQNVVDPRLEGEFSTSSAWRAREIAMSCVPSFSIQRSDMSHVLAELKECLALEMGRGRTQRMAKEGYGMASDALLEDWRKFSLTETEAPSFKVEEDVMGESRTIGSKCLLGKLITDKLFSKEVLKTTMLRLWGASRGITTTNISDNLFAFQFPNEYERMRVLNGAPWLFDNYLLALQEFDGSIPAIKVKEVDAPENGIGWGSALRVRLQLDFTRPIPRGRLISFSSLGQMWVSFRYERLPWICFHCGLIGHLERDCAEKLFVVLDTVEDKGLEAVGSNCPLLEELRVFPADPFEEDVVHGVTESRFLALSYGCRRLHYVLYFCRQMTNAAPDYLTDEPMDEAFGAVVKTCTKLQRLAVSGLLTDLTFEYIGRYAKNLETLSVAFAGSSDWSMQCVFGGCPKLRKLEIRDCPFGNAALLSGLEKYESMRSLWMSSCKVTMNGCRLLAKEMPRLNVEVIKECESDDSQADKVYVYCSVAGPRRDAPSFVLTLSYAECTVISLCLSLSHACTHTRRDESVQLFLENLPLLITVVSCFWFPLICWL</sequence>
<protein>
    <recommendedName>
        <fullName evidence="2">CCHC-type domain-containing protein</fullName>
    </recommendedName>
</protein>
<keyword evidence="1" id="KW-0862">Zinc</keyword>
<dbReference type="SUPFAM" id="SSF52047">
    <property type="entry name" value="RNI-like"/>
    <property type="match status" value="1"/>
</dbReference>
<proteinExistence type="predicted"/>